<proteinExistence type="predicted"/>
<dbReference type="AlphaFoldDB" id="A0AAJ7CA14"/>
<dbReference type="RefSeq" id="XP_015604890.1">
    <property type="nucleotide sequence ID" value="XM_015749404.2"/>
</dbReference>
<sequence length="141" mass="16378">MLFLKVLYTLTTAYDLCENNSLENAMKDMEEAENSFDKLKQQIPNGLSMKAVEHVVKGTKCFILQKMNKSNDIKSILETIPLCEDNFELGTLYGCQSAVWSYYYYTGWKKSMEYGKRNFILIFLILNSAFLTYYGDTFCQN</sequence>
<feature type="transmembrane region" description="Helical" evidence="1">
    <location>
        <begin position="118"/>
        <end position="135"/>
    </location>
</feature>
<gene>
    <name evidence="3" type="primary">LOC107272330</name>
</gene>
<evidence type="ECO:0000256" key="1">
    <source>
        <dbReference type="SAM" id="Phobius"/>
    </source>
</evidence>
<keyword evidence="2" id="KW-1185">Reference proteome</keyword>
<reference evidence="3" key="1">
    <citation type="submission" date="2025-08" db="UniProtKB">
        <authorList>
            <consortium name="RefSeq"/>
        </authorList>
    </citation>
    <scope>IDENTIFICATION</scope>
</reference>
<dbReference type="GeneID" id="107272330"/>
<evidence type="ECO:0000313" key="3">
    <source>
        <dbReference type="RefSeq" id="XP_015604890.1"/>
    </source>
</evidence>
<accession>A0AAJ7CA14</accession>
<dbReference type="KEGG" id="ccin:107272330"/>
<name>A0AAJ7CA14_CEPCN</name>
<dbReference type="Proteomes" id="UP000694920">
    <property type="component" value="Unplaced"/>
</dbReference>
<evidence type="ECO:0000313" key="2">
    <source>
        <dbReference type="Proteomes" id="UP000694920"/>
    </source>
</evidence>
<organism evidence="2 3">
    <name type="scientific">Cephus cinctus</name>
    <name type="common">Wheat stem sawfly</name>
    <dbReference type="NCBI Taxonomy" id="211228"/>
    <lineage>
        <taxon>Eukaryota</taxon>
        <taxon>Metazoa</taxon>
        <taxon>Ecdysozoa</taxon>
        <taxon>Arthropoda</taxon>
        <taxon>Hexapoda</taxon>
        <taxon>Insecta</taxon>
        <taxon>Pterygota</taxon>
        <taxon>Neoptera</taxon>
        <taxon>Endopterygota</taxon>
        <taxon>Hymenoptera</taxon>
        <taxon>Cephoidea</taxon>
        <taxon>Cephidae</taxon>
        <taxon>Cephus</taxon>
    </lineage>
</organism>
<keyword evidence="1" id="KW-1133">Transmembrane helix</keyword>
<protein>
    <submittedName>
        <fullName evidence="3">Uncharacterized protein LOC107272330</fullName>
    </submittedName>
</protein>
<keyword evidence="1" id="KW-0472">Membrane</keyword>
<keyword evidence="1" id="KW-0812">Transmembrane</keyword>